<sequence>MMTLSFPEWVPLWGQLLVLAVGIVFGLAFMMMPFAVFGVKGRLAELSLQLEELQAELRARAMQGNGAPDGYVGYGAEPPLPFTRRAESEDRPVVEEVRSPVVEKSATPRSVPVFAELRAPRVSDAYEARQEAPPAPSMDSDPYKSSPVRRMPWHEEEDGQPGKSVETQRRQRAPDANQEAYRPDFSREGGRTHSVTSSTRYDDHTGRAEPVLHFPSRNKP</sequence>
<keyword evidence="3" id="KW-0472">Membrane</keyword>
<reference evidence="4 5" key="1">
    <citation type="submission" date="2020-08" db="EMBL/GenBank/DDBJ databases">
        <title>Genomic Encyclopedia of Type Strains, Phase IV (KMG-IV): sequencing the most valuable type-strain genomes for metagenomic binning, comparative biology and taxonomic classification.</title>
        <authorList>
            <person name="Goeker M."/>
        </authorList>
    </citation>
    <scope>NUCLEOTIDE SEQUENCE [LARGE SCALE GENOMIC DNA]</scope>
    <source>
        <strain evidence="4 5">DSM 4491</strain>
    </source>
</reference>
<dbReference type="EMBL" id="JACHIE010000002">
    <property type="protein sequence ID" value="MBB6456121.1"/>
    <property type="molecule type" value="Genomic_DNA"/>
</dbReference>
<dbReference type="Proteomes" id="UP000578000">
    <property type="component" value="Unassembled WGS sequence"/>
</dbReference>
<dbReference type="AlphaFoldDB" id="A0A841QC30"/>
<comment type="caution">
    <text evidence="4">The sequence shown here is derived from an EMBL/GenBank/DDBJ whole genome shotgun (WGS) entry which is preliminary data.</text>
</comment>
<evidence type="ECO:0000256" key="2">
    <source>
        <dbReference type="SAM" id="MobiDB-lite"/>
    </source>
</evidence>
<keyword evidence="3" id="KW-1133">Transmembrane helix</keyword>
<feature type="region of interest" description="Disordered" evidence="2">
    <location>
        <begin position="126"/>
        <end position="220"/>
    </location>
</feature>
<protein>
    <submittedName>
        <fullName evidence="4">Uncharacterized protein</fullName>
    </submittedName>
</protein>
<feature type="coiled-coil region" evidence="1">
    <location>
        <begin position="36"/>
        <end position="63"/>
    </location>
</feature>
<evidence type="ECO:0000313" key="5">
    <source>
        <dbReference type="Proteomes" id="UP000578000"/>
    </source>
</evidence>
<accession>A0A841QC30</accession>
<keyword evidence="3" id="KW-0812">Transmembrane</keyword>
<organism evidence="4 5">
    <name type="scientific">Acetobacter lovaniensis</name>
    <dbReference type="NCBI Taxonomy" id="104100"/>
    <lineage>
        <taxon>Bacteria</taxon>
        <taxon>Pseudomonadati</taxon>
        <taxon>Pseudomonadota</taxon>
        <taxon>Alphaproteobacteria</taxon>
        <taxon>Acetobacterales</taxon>
        <taxon>Acetobacteraceae</taxon>
        <taxon>Acetobacter</taxon>
    </lineage>
</organism>
<keyword evidence="5" id="KW-1185">Reference proteome</keyword>
<keyword evidence="1" id="KW-0175">Coiled coil</keyword>
<evidence type="ECO:0000256" key="1">
    <source>
        <dbReference type="SAM" id="Coils"/>
    </source>
</evidence>
<dbReference type="RefSeq" id="WP_166111392.1">
    <property type="nucleotide sequence ID" value="NZ_BAABDB010000005.1"/>
</dbReference>
<gene>
    <name evidence="4" type="ORF">HNR55_000688</name>
</gene>
<feature type="transmembrane region" description="Helical" evidence="3">
    <location>
        <begin position="12"/>
        <end position="39"/>
    </location>
</feature>
<evidence type="ECO:0000313" key="4">
    <source>
        <dbReference type="EMBL" id="MBB6456121.1"/>
    </source>
</evidence>
<feature type="compositionally biased region" description="Basic and acidic residues" evidence="2">
    <location>
        <begin position="181"/>
        <end position="191"/>
    </location>
</feature>
<evidence type="ECO:0000256" key="3">
    <source>
        <dbReference type="SAM" id="Phobius"/>
    </source>
</evidence>
<proteinExistence type="predicted"/>
<name>A0A841QC30_9PROT</name>